<evidence type="ECO:0000256" key="4">
    <source>
        <dbReference type="ARBA" id="ARBA00022692"/>
    </source>
</evidence>
<keyword evidence="3" id="KW-1003">Cell membrane</keyword>
<feature type="transmembrane region" description="Helical" evidence="7">
    <location>
        <begin position="98"/>
        <end position="120"/>
    </location>
</feature>
<dbReference type="InterPro" id="IPR051907">
    <property type="entry name" value="DoxX-like_oxidoreductase"/>
</dbReference>
<comment type="subcellular location">
    <subcellularLocation>
        <location evidence="1">Cell membrane</location>
        <topology evidence="1">Multi-pass membrane protein</topology>
    </subcellularLocation>
</comment>
<dbReference type="Pfam" id="PF07681">
    <property type="entry name" value="DoxX"/>
    <property type="match status" value="1"/>
</dbReference>
<keyword evidence="9" id="KW-1185">Reference proteome</keyword>
<gene>
    <name evidence="8" type="ORF">BN77_p11640</name>
</gene>
<evidence type="ECO:0000256" key="2">
    <source>
        <dbReference type="ARBA" id="ARBA00006679"/>
    </source>
</evidence>
<feature type="transmembrane region" description="Helical" evidence="7">
    <location>
        <begin position="73"/>
        <end position="92"/>
    </location>
</feature>
<dbReference type="PANTHER" id="PTHR33452:SF1">
    <property type="entry name" value="INNER MEMBRANE PROTEIN YPHA-RELATED"/>
    <property type="match status" value="1"/>
</dbReference>
<evidence type="ECO:0000256" key="1">
    <source>
        <dbReference type="ARBA" id="ARBA00004651"/>
    </source>
</evidence>
<keyword evidence="4 7" id="KW-0812">Transmembrane</keyword>
<dbReference type="STRING" id="1211777.BN77_p11640"/>
<name>K0Q3I3_9HYPH</name>
<feature type="transmembrane region" description="Helical" evidence="7">
    <location>
        <begin position="46"/>
        <end position="66"/>
    </location>
</feature>
<dbReference type="Proteomes" id="UP000009319">
    <property type="component" value="Unassembled WGS sequence"/>
</dbReference>
<evidence type="ECO:0000313" key="9">
    <source>
        <dbReference type="Proteomes" id="UP000009319"/>
    </source>
</evidence>
<reference evidence="8 9" key="1">
    <citation type="journal article" date="2013" name="Genome Announc.">
        <title>Draft Genome Sequence of Rhizobium mesoamericanum STM3625, a Nitrogen-Fixing Symbiont of Mimosa pudica Isolated in French Guiana (South America).</title>
        <authorList>
            <person name="Moulin L."/>
            <person name="Mornico D."/>
            <person name="Melkonian R."/>
            <person name="Klonowska A."/>
        </authorList>
    </citation>
    <scope>NUCLEOTIDE SEQUENCE [LARGE SCALE GENOMIC DNA]</scope>
    <source>
        <strain evidence="8 9">STM3625</strain>
    </source>
</reference>
<dbReference type="GO" id="GO:0005886">
    <property type="term" value="C:plasma membrane"/>
    <property type="evidence" value="ECO:0007669"/>
    <property type="project" value="UniProtKB-SubCell"/>
</dbReference>
<dbReference type="eggNOG" id="COG2259">
    <property type="taxonomic scope" value="Bacteria"/>
</dbReference>
<dbReference type="AlphaFoldDB" id="K0Q3I3"/>
<evidence type="ECO:0000313" key="8">
    <source>
        <dbReference type="EMBL" id="CCM78942.1"/>
    </source>
</evidence>
<proteinExistence type="inferred from homology"/>
<dbReference type="HOGENOM" id="CLU_058421_8_3_5"/>
<evidence type="ECO:0000256" key="3">
    <source>
        <dbReference type="ARBA" id="ARBA00022475"/>
    </source>
</evidence>
<evidence type="ECO:0000256" key="5">
    <source>
        <dbReference type="ARBA" id="ARBA00022989"/>
    </source>
</evidence>
<dbReference type="PANTHER" id="PTHR33452">
    <property type="entry name" value="OXIDOREDUCTASE CATD-RELATED"/>
    <property type="match status" value="1"/>
</dbReference>
<dbReference type="RefSeq" id="WP_007538362.1">
    <property type="nucleotide sequence ID" value="NZ_HF536773.1"/>
</dbReference>
<dbReference type="InterPro" id="IPR032808">
    <property type="entry name" value="DoxX"/>
</dbReference>
<accession>K0Q3I3</accession>
<sequence length="126" mass="12768">MANDIMKLGARILLAILFIVSGFGKVADPAGVAGLLASLHLPAPQLLSYLVGICEIVGAVAIVAGFAVRPISLLLAAWCVATALIVHLQMPLDLMKNLGLAGGFLMLAADGAGSLVIGHLQGTTKA</sequence>
<dbReference type="EMBL" id="CANI01000040">
    <property type="protein sequence ID" value="CCM78942.1"/>
    <property type="molecule type" value="Genomic_DNA"/>
</dbReference>
<keyword evidence="5 7" id="KW-1133">Transmembrane helix</keyword>
<comment type="similarity">
    <text evidence="2">Belongs to the DoxX family.</text>
</comment>
<evidence type="ECO:0000256" key="7">
    <source>
        <dbReference type="SAM" id="Phobius"/>
    </source>
</evidence>
<evidence type="ECO:0000256" key="6">
    <source>
        <dbReference type="ARBA" id="ARBA00023136"/>
    </source>
</evidence>
<protein>
    <submittedName>
        <fullName evidence="8">Putative transmembrane quinol oxidase subunit</fullName>
    </submittedName>
</protein>
<keyword evidence="6 7" id="KW-0472">Membrane</keyword>
<comment type="caution">
    <text evidence="8">The sequence shown here is derived from an EMBL/GenBank/DDBJ whole genome shotgun (WGS) entry which is preliminary data.</text>
</comment>
<organism evidence="8 9">
    <name type="scientific">Rhizobium mesoamericanum STM3625</name>
    <dbReference type="NCBI Taxonomy" id="1211777"/>
    <lineage>
        <taxon>Bacteria</taxon>
        <taxon>Pseudomonadati</taxon>
        <taxon>Pseudomonadota</taxon>
        <taxon>Alphaproteobacteria</taxon>
        <taxon>Hyphomicrobiales</taxon>
        <taxon>Rhizobiaceae</taxon>
        <taxon>Rhizobium/Agrobacterium group</taxon>
        <taxon>Rhizobium</taxon>
    </lineage>
</organism>